<proteinExistence type="predicted"/>
<dbReference type="Gene3D" id="2.60.120.330">
    <property type="entry name" value="B-lactam Antibiotic, Isopenicillin N Synthase, Chain"/>
    <property type="match status" value="1"/>
</dbReference>
<keyword evidence="4" id="KW-1185">Reference proteome</keyword>
<evidence type="ECO:0000256" key="1">
    <source>
        <dbReference type="ARBA" id="ARBA00022723"/>
    </source>
</evidence>
<keyword evidence="2" id="KW-0408">Iron</keyword>
<protein>
    <submittedName>
        <fullName evidence="3">Uncharacterized protein</fullName>
    </submittedName>
</protein>
<dbReference type="Proteomes" id="UP001358586">
    <property type="component" value="Chromosome 6"/>
</dbReference>
<reference evidence="3 4" key="1">
    <citation type="submission" date="2023-03" db="EMBL/GenBank/DDBJ databases">
        <title>WGS of Gossypium arboreum.</title>
        <authorList>
            <person name="Yu D."/>
        </authorList>
    </citation>
    <scope>NUCLEOTIDE SEQUENCE [LARGE SCALE GENOMIC DNA]</scope>
    <source>
        <tissue evidence="3">Leaf</tissue>
    </source>
</reference>
<dbReference type="PANTHER" id="PTHR47991">
    <property type="entry name" value="OXOGLUTARATE/IRON-DEPENDENT DIOXYGENASE"/>
    <property type="match status" value="1"/>
</dbReference>
<dbReference type="InterPro" id="IPR050295">
    <property type="entry name" value="Plant_2OG-oxidoreductases"/>
</dbReference>
<dbReference type="InterPro" id="IPR027443">
    <property type="entry name" value="IPNS-like_sf"/>
</dbReference>
<gene>
    <name evidence="3" type="ORF">PVK06_019166</name>
</gene>
<accession>A0ABR0PJE8</accession>
<evidence type="ECO:0000313" key="4">
    <source>
        <dbReference type="Proteomes" id="UP001358586"/>
    </source>
</evidence>
<comment type="caution">
    <text evidence="3">The sequence shown here is derived from an EMBL/GenBank/DDBJ whole genome shotgun (WGS) entry which is preliminary data.</text>
</comment>
<evidence type="ECO:0000256" key="2">
    <source>
        <dbReference type="ARBA" id="ARBA00023004"/>
    </source>
</evidence>
<dbReference type="SUPFAM" id="SSF51197">
    <property type="entry name" value="Clavaminate synthase-like"/>
    <property type="match status" value="1"/>
</dbReference>
<name>A0ABR0PJE8_GOSAR</name>
<sequence>MTMNPELAKLGSSLLVPSVQELAKKPLKEVPPRYVRTDKDSPKSHLISLKFVATSSCHRYAKVIFLARTGEAALCMQRMGFLPVNQPWNEHFTGGKNEDGDPRVFQSSNGREEEALQKSDEIEGFGQAFVVSEEQKLNWGDMFYMTTFPTYLRKPHLFPNLPITLSDQDRRYWFVLRLKIVSNGVYPSVENRATVNSIKERLSIVTLYSPRLDGDMDPAPSLLSPQNPPLLKRIGVADYFKCLFTFELRGKSYVVVLRIQPDQETNTNYINTTNYVMIQPDQEAAVFLEHSNINK</sequence>
<keyword evidence="1" id="KW-0479">Metal-binding</keyword>
<evidence type="ECO:0000313" key="3">
    <source>
        <dbReference type="EMBL" id="KAK5824394.1"/>
    </source>
</evidence>
<dbReference type="EMBL" id="JARKNE010000006">
    <property type="protein sequence ID" value="KAK5824394.1"/>
    <property type="molecule type" value="Genomic_DNA"/>
</dbReference>
<organism evidence="3 4">
    <name type="scientific">Gossypium arboreum</name>
    <name type="common">Tree cotton</name>
    <name type="synonym">Gossypium nanking</name>
    <dbReference type="NCBI Taxonomy" id="29729"/>
    <lineage>
        <taxon>Eukaryota</taxon>
        <taxon>Viridiplantae</taxon>
        <taxon>Streptophyta</taxon>
        <taxon>Embryophyta</taxon>
        <taxon>Tracheophyta</taxon>
        <taxon>Spermatophyta</taxon>
        <taxon>Magnoliopsida</taxon>
        <taxon>eudicotyledons</taxon>
        <taxon>Gunneridae</taxon>
        <taxon>Pentapetalae</taxon>
        <taxon>rosids</taxon>
        <taxon>malvids</taxon>
        <taxon>Malvales</taxon>
        <taxon>Malvaceae</taxon>
        <taxon>Malvoideae</taxon>
        <taxon>Gossypium</taxon>
    </lineage>
</organism>